<dbReference type="PaxDb" id="3218-PP1S254_1V6.1"/>
<feature type="compositionally biased region" description="Low complexity" evidence="11">
    <location>
        <begin position="37"/>
        <end position="47"/>
    </location>
</feature>
<feature type="compositionally biased region" description="Basic residues" evidence="11">
    <location>
        <begin position="383"/>
        <end position="392"/>
    </location>
</feature>
<feature type="binding site" evidence="9">
    <location>
        <position position="104"/>
    </location>
    <ligand>
        <name>ATP</name>
        <dbReference type="ChEBI" id="CHEBI:30616"/>
    </ligand>
</feature>
<evidence type="ECO:0000259" key="12">
    <source>
        <dbReference type="PROSITE" id="PS50011"/>
    </source>
</evidence>
<dbReference type="OrthoDB" id="4062651at2759"/>
<dbReference type="RefSeq" id="XP_024404103.1">
    <property type="nucleotide sequence ID" value="XM_024548335.2"/>
</dbReference>
<dbReference type="Gene3D" id="1.10.510.10">
    <property type="entry name" value="Transferase(Phosphotransferase) domain 1"/>
    <property type="match status" value="1"/>
</dbReference>
<keyword evidence="4 9" id="KW-0547">Nucleotide-binding</keyword>
<dbReference type="EnsemblPlants" id="Pp3c19_20890V3.1">
    <property type="protein sequence ID" value="Pp3c19_20890V3.1"/>
    <property type="gene ID" value="Pp3c19_20890"/>
</dbReference>
<keyword evidence="3" id="KW-0808">Transferase</keyword>
<evidence type="ECO:0000256" key="6">
    <source>
        <dbReference type="ARBA" id="ARBA00022840"/>
    </source>
</evidence>
<evidence type="ECO:0000256" key="10">
    <source>
        <dbReference type="RuleBase" id="RU000304"/>
    </source>
</evidence>
<gene>
    <name evidence="14" type="primary">LOC112296130</name>
    <name evidence="13" type="ORF">PHYPA_024395</name>
</gene>
<dbReference type="Pfam" id="PF00069">
    <property type="entry name" value="Pkinase"/>
    <property type="match status" value="1"/>
</dbReference>
<dbReference type="EMBL" id="ABEU02000019">
    <property type="protein sequence ID" value="PNR34578.1"/>
    <property type="molecule type" value="Genomic_DNA"/>
</dbReference>
<dbReference type="PROSITE" id="PS50011">
    <property type="entry name" value="PROTEIN_KINASE_DOM"/>
    <property type="match status" value="1"/>
</dbReference>
<evidence type="ECO:0000256" key="1">
    <source>
        <dbReference type="ARBA" id="ARBA00012513"/>
    </source>
</evidence>
<accession>A0A2K1IZ80</accession>
<evidence type="ECO:0000256" key="11">
    <source>
        <dbReference type="SAM" id="MobiDB-lite"/>
    </source>
</evidence>
<keyword evidence="5" id="KW-0418">Kinase</keyword>
<feature type="compositionally biased region" description="Basic and acidic residues" evidence="11">
    <location>
        <begin position="12"/>
        <end position="24"/>
    </location>
</feature>
<comment type="similarity">
    <text evidence="10">Belongs to the protein kinase superfamily.</text>
</comment>
<sequence length="417" mass="47065">MDCMPCLRKRKKDPDYVDSSKGDPDSELTTQDRSSHHSISIPNSPSPGFQQGKTGGMVKFTIAELNKITGNFSESHLIGQGGFGKVYRGKLKDGTVLAIKRAKKDAFEKRVSKEFQTEVEVLAQVEHLNLVKLISFVEEKNERLLVTEYVTNGNLRQHLDGVPYGIILDMSTRLNIAIDVAQALTYLHYYTDRPIIHRDVKSSNILLTDSFRAKVVDFGFSRAGPSGEGATHVSTQVKGTAGYLDPEYLTTYQLNVKSDVYSFGILLVELFTGRRPIELSRPSDERVTVRWAFKQYLEGRLRVIIDPKLQLTAAVLLILERVFELAFSCSAPTKVDRPNMKEAKEKLWNIRKEYQLSLDRQQEGFEAESEYGDSYDNGSHTPRGGRHSHASRHSGDSESVKARTSRRSEDNHRSYLT</sequence>
<keyword evidence="15" id="KW-1185">Reference proteome</keyword>
<dbReference type="AlphaFoldDB" id="A0A2K1IZ80"/>
<evidence type="ECO:0000256" key="9">
    <source>
        <dbReference type="PROSITE-ProRule" id="PRU10141"/>
    </source>
</evidence>
<dbReference type="PANTHER" id="PTHR47989:SF71">
    <property type="entry name" value="PROTEIN KINASE DOMAIN-CONTAINING PROTEIN"/>
    <property type="match status" value="1"/>
</dbReference>
<dbReference type="Gene3D" id="3.30.200.20">
    <property type="entry name" value="Phosphorylase Kinase, domain 1"/>
    <property type="match status" value="1"/>
</dbReference>
<dbReference type="Gramene" id="Pp3c19_20890V3.2">
    <property type="protein sequence ID" value="Pp3c19_20890V3.2"/>
    <property type="gene ID" value="Pp3c19_20890"/>
</dbReference>
<name>A0A2K1IZ80_PHYPA</name>
<evidence type="ECO:0000313" key="13">
    <source>
        <dbReference type="EMBL" id="PNR34578.1"/>
    </source>
</evidence>
<dbReference type="PANTHER" id="PTHR47989">
    <property type="entry name" value="OS01G0750732 PROTEIN"/>
    <property type="match status" value="1"/>
</dbReference>
<dbReference type="GeneID" id="112296130"/>
<dbReference type="PROSITE" id="PS00107">
    <property type="entry name" value="PROTEIN_KINASE_ATP"/>
    <property type="match status" value="1"/>
</dbReference>
<dbReference type="GO" id="GO:0004674">
    <property type="term" value="F:protein serine/threonine kinase activity"/>
    <property type="evidence" value="ECO:0007669"/>
    <property type="project" value="UniProtKB-KW"/>
</dbReference>
<proteinExistence type="inferred from homology"/>
<evidence type="ECO:0000256" key="7">
    <source>
        <dbReference type="ARBA" id="ARBA00047899"/>
    </source>
</evidence>
<keyword evidence="2 10" id="KW-0723">Serine/threonine-protein kinase</keyword>
<dbReference type="CDD" id="cd14066">
    <property type="entry name" value="STKc_IRAK"/>
    <property type="match status" value="1"/>
</dbReference>
<dbReference type="Proteomes" id="UP000006727">
    <property type="component" value="Chromosome 19"/>
</dbReference>
<protein>
    <recommendedName>
        <fullName evidence="1">non-specific serine/threonine protein kinase</fullName>
        <ecNumber evidence="1">2.7.11.1</ecNumber>
    </recommendedName>
</protein>
<dbReference type="FunFam" id="1.10.510.10:FF:000300">
    <property type="entry name" value="Calmodulin-binding receptor-like cytoplasmic kinase 3"/>
    <property type="match status" value="1"/>
</dbReference>
<feature type="region of interest" description="Disordered" evidence="11">
    <location>
        <begin position="1"/>
        <end position="53"/>
    </location>
</feature>
<dbReference type="EC" id="2.7.11.1" evidence="1"/>
<dbReference type="SMART" id="SM00220">
    <property type="entry name" value="S_TKc"/>
    <property type="match status" value="1"/>
</dbReference>
<evidence type="ECO:0000256" key="3">
    <source>
        <dbReference type="ARBA" id="ARBA00022679"/>
    </source>
</evidence>
<reference evidence="14" key="3">
    <citation type="submission" date="2020-12" db="UniProtKB">
        <authorList>
            <consortium name="EnsemblPlants"/>
        </authorList>
    </citation>
    <scope>IDENTIFICATION</scope>
</reference>
<dbReference type="GO" id="GO:0005524">
    <property type="term" value="F:ATP binding"/>
    <property type="evidence" value="ECO:0007669"/>
    <property type="project" value="UniProtKB-UniRule"/>
</dbReference>
<dbReference type="Gramene" id="Pp3c19_20890V3.1">
    <property type="protein sequence ID" value="Pp3c19_20890V3.1"/>
    <property type="gene ID" value="Pp3c19_20890"/>
</dbReference>
<keyword evidence="6 9" id="KW-0067">ATP-binding</keyword>
<evidence type="ECO:0000313" key="15">
    <source>
        <dbReference type="Proteomes" id="UP000006727"/>
    </source>
</evidence>
<dbReference type="InterPro" id="IPR008271">
    <property type="entry name" value="Ser/Thr_kinase_AS"/>
</dbReference>
<evidence type="ECO:0000313" key="14">
    <source>
        <dbReference type="EnsemblPlants" id="Pp3c19_20890V3.1"/>
    </source>
</evidence>
<dbReference type="InterPro" id="IPR017441">
    <property type="entry name" value="Protein_kinase_ATP_BS"/>
</dbReference>
<comment type="catalytic activity">
    <reaction evidence="8">
        <text>L-seryl-[protein] + ATP = O-phospho-L-seryl-[protein] + ADP + H(+)</text>
        <dbReference type="Rhea" id="RHEA:17989"/>
        <dbReference type="Rhea" id="RHEA-COMP:9863"/>
        <dbReference type="Rhea" id="RHEA-COMP:11604"/>
        <dbReference type="ChEBI" id="CHEBI:15378"/>
        <dbReference type="ChEBI" id="CHEBI:29999"/>
        <dbReference type="ChEBI" id="CHEBI:30616"/>
        <dbReference type="ChEBI" id="CHEBI:83421"/>
        <dbReference type="ChEBI" id="CHEBI:456216"/>
        <dbReference type="EC" id="2.7.11.1"/>
    </reaction>
</comment>
<reference evidence="13 15" key="2">
    <citation type="journal article" date="2018" name="Plant J.">
        <title>The Physcomitrella patens chromosome-scale assembly reveals moss genome structure and evolution.</title>
        <authorList>
            <person name="Lang D."/>
            <person name="Ullrich K.K."/>
            <person name="Murat F."/>
            <person name="Fuchs J."/>
            <person name="Jenkins J."/>
            <person name="Haas F.B."/>
            <person name="Piednoel M."/>
            <person name="Gundlach H."/>
            <person name="Van Bel M."/>
            <person name="Meyberg R."/>
            <person name="Vives C."/>
            <person name="Morata J."/>
            <person name="Symeonidi A."/>
            <person name="Hiss M."/>
            <person name="Muchero W."/>
            <person name="Kamisugi Y."/>
            <person name="Saleh O."/>
            <person name="Blanc G."/>
            <person name="Decker E.L."/>
            <person name="van Gessel N."/>
            <person name="Grimwood J."/>
            <person name="Hayes R.D."/>
            <person name="Graham S.W."/>
            <person name="Gunter L.E."/>
            <person name="McDaniel S.F."/>
            <person name="Hoernstein S.N.W."/>
            <person name="Larsson A."/>
            <person name="Li F.W."/>
            <person name="Perroud P.F."/>
            <person name="Phillips J."/>
            <person name="Ranjan P."/>
            <person name="Rokshar D.S."/>
            <person name="Rothfels C.J."/>
            <person name="Schneider L."/>
            <person name="Shu S."/>
            <person name="Stevenson D.W."/>
            <person name="Thummler F."/>
            <person name="Tillich M."/>
            <person name="Villarreal Aguilar J.C."/>
            <person name="Widiez T."/>
            <person name="Wong G.K."/>
            <person name="Wymore A."/>
            <person name="Zhang Y."/>
            <person name="Zimmer A.D."/>
            <person name="Quatrano R.S."/>
            <person name="Mayer K.F.X."/>
            <person name="Goodstein D."/>
            <person name="Casacuberta J.M."/>
            <person name="Vandepoele K."/>
            <person name="Reski R."/>
            <person name="Cuming A.C."/>
            <person name="Tuskan G.A."/>
            <person name="Maumus F."/>
            <person name="Salse J."/>
            <person name="Schmutz J."/>
            <person name="Rensing S.A."/>
        </authorList>
    </citation>
    <scope>NUCLEOTIDE SEQUENCE [LARGE SCALE GENOMIC DNA]</scope>
    <source>
        <strain evidence="14 15">cv. Gransden 2004</strain>
    </source>
</reference>
<dbReference type="FunFam" id="3.30.200.20:FF:001335">
    <property type="entry name" value="Calmodulin-binding receptor-like cytoplasmic kinase 2"/>
    <property type="match status" value="1"/>
</dbReference>
<comment type="catalytic activity">
    <reaction evidence="7">
        <text>L-threonyl-[protein] + ATP = O-phospho-L-threonyl-[protein] + ADP + H(+)</text>
        <dbReference type="Rhea" id="RHEA:46608"/>
        <dbReference type="Rhea" id="RHEA-COMP:11060"/>
        <dbReference type="Rhea" id="RHEA-COMP:11605"/>
        <dbReference type="ChEBI" id="CHEBI:15378"/>
        <dbReference type="ChEBI" id="CHEBI:30013"/>
        <dbReference type="ChEBI" id="CHEBI:30616"/>
        <dbReference type="ChEBI" id="CHEBI:61977"/>
        <dbReference type="ChEBI" id="CHEBI:456216"/>
        <dbReference type="EC" id="2.7.11.1"/>
    </reaction>
</comment>
<feature type="domain" description="Protein kinase" evidence="12">
    <location>
        <begin position="72"/>
        <end position="349"/>
    </location>
</feature>
<dbReference type="SUPFAM" id="SSF56112">
    <property type="entry name" value="Protein kinase-like (PK-like)"/>
    <property type="match status" value="1"/>
</dbReference>
<dbReference type="InterPro" id="IPR011009">
    <property type="entry name" value="Kinase-like_dom_sf"/>
</dbReference>
<evidence type="ECO:0000256" key="2">
    <source>
        <dbReference type="ARBA" id="ARBA00022527"/>
    </source>
</evidence>
<feature type="compositionally biased region" description="Basic and acidic residues" evidence="11">
    <location>
        <begin position="393"/>
        <end position="417"/>
    </location>
</feature>
<dbReference type="EnsemblPlants" id="Pp3c19_20890V3.2">
    <property type="protein sequence ID" value="Pp3c19_20890V3.2"/>
    <property type="gene ID" value="Pp3c19_20890"/>
</dbReference>
<reference evidence="13 15" key="1">
    <citation type="journal article" date="2008" name="Science">
        <title>The Physcomitrella genome reveals evolutionary insights into the conquest of land by plants.</title>
        <authorList>
            <person name="Rensing S."/>
            <person name="Lang D."/>
            <person name="Zimmer A."/>
            <person name="Terry A."/>
            <person name="Salamov A."/>
            <person name="Shapiro H."/>
            <person name="Nishiyama T."/>
            <person name="Perroud P.-F."/>
            <person name="Lindquist E."/>
            <person name="Kamisugi Y."/>
            <person name="Tanahashi T."/>
            <person name="Sakakibara K."/>
            <person name="Fujita T."/>
            <person name="Oishi K."/>
            <person name="Shin-I T."/>
            <person name="Kuroki Y."/>
            <person name="Toyoda A."/>
            <person name="Suzuki Y."/>
            <person name="Hashimoto A."/>
            <person name="Yamaguchi K."/>
            <person name="Sugano A."/>
            <person name="Kohara Y."/>
            <person name="Fujiyama A."/>
            <person name="Anterola A."/>
            <person name="Aoki S."/>
            <person name="Ashton N."/>
            <person name="Barbazuk W.B."/>
            <person name="Barker E."/>
            <person name="Bennetzen J."/>
            <person name="Bezanilla M."/>
            <person name="Blankenship R."/>
            <person name="Cho S.H."/>
            <person name="Dutcher S."/>
            <person name="Estelle M."/>
            <person name="Fawcett J.A."/>
            <person name="Gundlach H."/>
            <person name="Hanada K."/>
            <person name="Heyl A."/>
            <person name="Hicks K.A."/>
            <person name="Hugh J."/>
            <person name="Lohr M."/>
            <person name="Mayer K."/>
            <person name="Melkozernov A."/>
            <person name="Murata T."/>
            <person name="Nelson D."/>
            <person name="Pils B."/>
            <person name="Prigge M."/>
            <person name="Reiss B."/>
            <person name="Renner T."/>
            <person name="Rombauts S."/>
            <person name="Rushton P."/>
            <person name="Sanderfoot A."/>
            <person name="Schween G."/>
            <person name="Shiu S.-H."/>
            <person name="Stueber K."/>
            <person name="Theodoulou F.L."/>
            <person name="Tu H."/>
            <person name="Van de Peer Y."/>
            <person name="Verrier P.J."/>
            <person name="Waters E."/>
            <person name="Wood A."/>
            <person name="Yang L."/>
            <person name="Cove D."/>
            <person name="Cuming A."/>
            <person name="Hasebe M."/>
            <person name="Lucas S."/>
            <person name="Mishler D.B."/>
            <person name="Reski R."/>
            <person name="Grigoriev I."/>
            <person name="Quatrano R.S."/>
            <person name="Boore J.L."/>
        </authorList>
    </citation>
    <scope>NUCLEOTIDE SEQUENCE [LARGE SCALE GENOMIC DNA]</scope>
    <source>
        <strain evidence="14 15">cv. Gransden 2004</strain>
    </source>
</reference>
<dbReference type="GO" id="GO:0005886">
    <property type="term" value="C:plasma membrane"/>
    <property type="evidence" value="ECO:0000318"/>
    <property type="project" value="GO_Central"/>
</dbReference>
<evidence type="ECO:0000256" key="4">
    <source>
        <dbReference type="ARBA" id="ARBA00022741"/>
    </source>
</evidence>
<dbReference type="InterPro" id="IPR000719">
    <property type="entry name" value="Prot_kinase_dom"/>
</dbReference>
<feature type="region of interest" description="Disordered" evidence="11">
    <location>
        <begin position="367"/>
        <end position="417"/>
    </location>
</feature>
<organism evidence="13">
    <name type="scientific">Physcomitrium patens</name>
    <name type="common">Spreading-leaved earth moss</name>
    <name type="synonym">Physcomitrella patens</name>
    <dbReference type="NCBI Taxonomy" id="3218"/>
    <lineage>
        <taxon>Eukaryota</taxon>
        <taxon>Viridiplantae</taxon>
        <taxon>Streptophyta</taxon>
        <taxon>Embryophyta</taxon>
        <taxon>Bryophyta</taxon>
        <taxon>Bryophytina</taxon>
        <taxon>Bryopsida</taxon>
        <taxon>Funariidae</taxon>
        <taxon>Funariales</taxon>
        <taxon>Funariaceae</taxon>
        <taxon>Physcomitrium</taxon>
    </lineage>
</organism>
<evidence type="ECO:0000256" key="8">
    <source>
        <dbReference type="ARBA" id="ARBA00048679"/>
    </source>
</evidence>
<dbReference type="PROSITE" id="PS00108">
    <property type="entry name" value="PROTEIN_KINASE_ST"/>
    <property type="match status" value="1"/>
</dbReference>
<evidence type="ECO:0000256" key="5">
    <source>
        <dbReference type="ARBA" id="ARBA00022777"/>
    </source>
</evidence>
<dbReference type="GO" id="GO:0004672">
    <property type="term" value="F:protein kinase activity"/>
    <property type="evidence" value="ECO:0000318"/>
    <property type="project" value="GO_Central"/>
</dbReference>
<dbReference type="STRING" id="3218.A0A2K1IZ80"/>